<dbReference type="SUPFAM" id="SSF88659">
    <property type="entry name" value="Sigma3 and sigma4 domains of RNA polymerase sigma factors"/>
    <property type="match status" value="1"/>
</dbReference>
<dbReference type="Proteomes" id="UP001500542">
    <property type="component" value="Unassembled WGS sequence"/>
</dbReference>
<dbReference type="InterPro" id="IPR014284">
    <property type="entry name" value="RNA_pol_sigma-70_dom"/>
</dbReference>
<evidence type="ECO:0000256" key="5">
    <source>
        <dbReference type="ARBA" id="ARBA00023163"/>
    </source>
</evidence>
<dbReference type="Gene3D" id="1.10.1740.10">
    <property type="match status" value="1"/>
</dbReference>
<sequence>MAGGAADRTGVFAMDLLRDVSTAELVKRAQAADQAAWNALTARYTNLLWSVARGMRLGSDDAADAVQTTWLRLVERLDTVREPEHLGSWLATTVRRECLAILRRRVPTPTDSDWDSLPDDDAAPLDAGLLKTEQESALWRAFRLLKPRCQALLRVLMADPPPAYADVAASLDMPVGSIGPSRQRCLANLRKLAMP</sequence>
<dbReference type="InterPro" id="IPR013325">
    <property type="entry name" value="RNA_pol_sigma_r2"/>
</dbReference>
<dbReference type="SUPFAM" id="SSF88946">
    <property type="entry name" value="Sigma2 domain of RNA polymerase sigma factors"/>
    <property type="match status" value="1"/>
</dbReference>
<dbReference type="Gene3D" id="1.10.10.10">
    <property type="entry name" value="Winged helix-like DNA-binding domain superfamily/Winged helix DNA-binding domain"/>
    <property type="match status" value="1"/>
</dbReference>
<comment type="caution">
    <text evidence="7">The sequence shown here is derived from an EMBL/GenBank/DDBJ whole genome shotgun (WGS) entry which is preliminary data.</text>
</comment>
<feature type="domain" description="RNA polymerase sigma-70 region 2" evidence="6">
    <location>
        <begin position="42"/>
        <end position="105"/>
    </location>
</feature>
<proteinExistence type="inferred from homology"/>
<evidence type="ECO:0000313" key="7">
    <source>
        <dbReference type="EMBL" id="GAA0938556.1"/>
    </source>
</evidence>
<keyword evidence="4" id="KW-0238">DNA-binding</keyword>
<dbReference type="InterPro" id="IPR039425">
    <property type="entry name" value="RNA_pol_sigma-70-like"/>
</dbReference>
<gene>
    <name evidence="7" type="ORF">GCM10009554_27660</name>
</gene>
<keyword evidence="5" id="KW-0804">Transcription</keyword>
<keyword evidence="8" id="KW-1185">Reference proteome</keyword>
<dbReference type="EMBL" id="BAAAHK010000006">
    <property type="protein sequence ID" value="GAA0938556.1"/>
    <property type="molecule type" value="Genomic_DNA"/>
</dbReference>
<dbReference type="Pfam" id="PF04542">
    <property type="entry name" value="Sigma70_r2"/>
    <property type="match status" value="1"/>
</dbReference>
<evidence type="ECO:0000256" key="1">
    <source>
        <dbReference type="ARBA" id="ARBA00010641"/>
    </source>
</evidence>
<dbReference type="InterPro" id="IPR007627">
    <property type="entry name" value="RNA_pol_sigma70_r2"/>
</dbReference>
<dbReference type="InterPro" id="IPR013324">
    <property type="entry name" value="RNA_pol_sigma_r3/r4-like"/>
</dbReference>
<evidence type="ECO:0000259" key="6">
    <source>
        <dbReference type="Pfam" id="PF04542"/>
    </source>
</evidence>
<evidence type="ECO:0000256" key="4">
    <source>
        <dbReference type="ARBA" id="ARBA00023125"/>
    </source>
</evidence>
<evidence type="ECO:0000313" key="8">
    <source>
        <dbReference type="Proteomes" id="UP001500542"/>
    </source>
</evidence>
<keyword evidence="3" id="KW-0731">Sigma factor</keyword>
<dbReference type="PANTHER" id="PTHR43133">
    <property type="entry name" value="RNA POLYMERASE ECF-TYPE SIGMA FACTO"/>
    <property type="match status" value="1"/>
</dbReference>
<reference evidence="7 8" key="1">
    <citation type="journal article" date="2019" name="Int. J. Syst. Evol. Microbiol.">
        <title>The Global Catalogue of Microorganisms (GCM) 10K type strain sequencing project: providing services to taxonomists for standard genome sequencing and annotation.</title>
        <authorList>
            <consortium name="The Broad Institute Genomics Platform"/>
            <consortium name="The Broad Institute Genome Sequencing Center for Infectious Disease"/>
            <person name="Wu L."/>
            <person name="Ma J."/>
        </authorList>
    </citation>
    <scope>NUCLEOTIDE SEQUENCE [LARGE SCALE GENOMIC DNA]</scope>
    <source>
        <strain evidence="7 8">JCM 10977</strain>
    </source>
</reference>
<keyword evidence="2" id="KW-0805">Transcription regulation</keyword>
<evidence type="ECO:0000256" key="2">
    <source>
        <dbReference type="ARBA" id="ARBA00023015"/>
    </source>
</evidence>
<comment type="similarity">
    <text evidence="1">Belongs to the sigma-70 factor family. ECF subfamily.</text>
</comment>
<evidence type="ECO:0000256" key="3">
    <source>
        <dbReference type="ARBA" id="ARBA00023082"/>
    </source>
</evidence>
<name>A0ABN1Q795_9ACTN</name>
<accession>A0ABN1Q795</accession>
<dbReference type="InterPro" id="IPR036388">
    <property type="entry name" value="WH-like_DNA-bd_sf"/>
</dbReference>
<organism evidence="7 8">
    <name type="scientific">Kribbella koreensis</name>
    <dbReference type="NCBI Taxonomy" id="57909"/>
    <lineage>
        <taxon>Bacteria</taxon>
        <taxon>Bacillati</taxon>
        <taxon>Actinomycetota</taxon>
        <taxon>Actinomycetes</taxon>
        <taxon>Propionibacteriales</taxon>
        <taxon>Kribbellaceae</taxon>
        <taxon>Kribbella</taxon>
    </lineage>
</organism>
<dbReference type="PANTHER" id="PTHR43133:SF8">
    <property type="entry name" value="RNA POLYMERASE SIGMA FACTOR HI_1459-RELATED"/>
    <property type="match status" value="1"/>
</dbReference>
<protein>
    <submittedName>
        <fullName evidence="7">Sigma-70 family RNA polymerase sigma factor</fullName>
    </submittedName>
</protein>
<dbReference type="NCBIfam" id="TIGR02937">
    <property type="entry name" value="sigma70-ECF"/>
    <property type="match status" value="1"/>
</dbReference>